<keyword evidence="6" id="KW-0677">Repeat</keyword>
<dbReference type="Proteomes" id="UP000275281">
    <property type="component" value="Unassembled WGS sequence"/>
</dbReference>
<reference evidence="8 9" key="1">
    <citation type="submission" date="2018-11" db="EMBL/GenBank/DDBJ databases">
        <authorList>
            <person name="Ye M.-Q."/>
            <person name="Du Z.-J."/>
        </authorList>
    </citation>
    <scope>NUCLEOTIDE SEQUENCE [LARGE SCALE GENOMIC DNA]</scope>
    <source>
        <strain evidence="8 9">U0105</strain>
    </source>
</reference>
<evidence type="ECO:0000313" key="9">
    <source>
        <dbReference type="Proteomes" id="UP000275281"/>
    </source>
</evidence>
<evidence type="ECO:0000256" key="3">
    <source>
        <dbReference type="ARBA" id="ARBA00022679"/>
    </source>
</evidence>
<dbReference type="EMBL" id="RPOK01000001">
    <property type="protein sequence ID" value="RPJ68374.1"/>
    <property type="molecule type" value="Genomic_DNA"/>
</dbReference>
<dbReference type="InterPro" id="IPR029098">
    <property type="entry name" value="Acetyltransf_C"/>
</dbReference>
<dbReference type="GO" id="GO:0009245">
    <property type="term" value="P:lipid A biosynthetic process"/>
    <property type="evidence" value="ECO:0007669"/>
    <property type="project" value="UniProtKB-UniRule"/>
</dbReference>
<comment type="similarity">
    <text evidence="6">Belongs to the transferase hexapeptide repeat family. LpxA subfamily.</text>
</comment>
<dbReference type="Gene3D" id="2.160.10.10">
    <property type="entry name" value="Hexapeptide repeat proteins"/>
    <property type="match status" value="1"/>
</dbReference>
<comment type="pathway">
    <text evidence="6">Glycolipid biosynthesis; lipid IV(A) biosynthesis; lipid IV(A) from (3R)-3-hydroxytetradecanoyl-[acyl-carrier-protein] and UDP-N-acetyl-alpha-D-glucosamine: step 1/6.</text>
</comment>
<dbReference type="GO" id="GO:0016020">
    <property type="term" value="C:membrane"/>
    <property type="evidence" value="ECO:0007669"/>
    <property type="project" value="GOC"/>
</dbReference>
<evidence type="ECO:0000256" key="6">
    <source>
        <dbReference type="HAMAP-Rule" id="MF_00387"/>
    </source>
</evidence>
<comment type="catalytic activity">
    <reaction evidence="6">
        <text>a (3R)-hydroxyacyl-[ACP] + UDP-N-acetyl-alpha-D-glucosamine = a UDP-3-O-[(3R)-3-hydroxyacyl]-N-acetyl-alpha-D-glucosamine + holo-[ACP]</text>
        <dbReference type="Rhea" id="RHEA:67812"/>
        <dbReference type="Rhea" id="RHEA-COMP:9685"/>
        <dbReference type="Rhea" id="RHEA-COMP:9945"/>
        <dbReference type="ChEBI" id="CHEBI:57705"/>
        <dbReference type="ChEBI" id="CHEBI:64479"/>
        <dbReference type="ChEBI" id="CHEBI:78827"/>
        <dbReference type="ChEBI" id="CHEBI:173225"/>
        <dbReference type="EC" id="2.3.1.129"/>
    </reaction>
</comment>
<dbReference type="GO" id="GO:0005737">
    <property type="term" value="C:cytoplasm"/>
    <property type="evidence" value="ECO:0007669"/>
    <property type="project" value="UniProtKB-SubCell"/>
</dbReference>
<gene>
    <name evidence="6" type="primary">lpxA</name>
    <name evidence="8" type="ORF">DRW07_02900</name>
</gene>
<keyword evidence="9" id="KW-1185">Reference proteome</keyword>
<comment type="subcellular location">
    <subcellularLocation>
        <location evidence="6">Cytoplasm</location>
    </subcellularLocation>
</comment>
<keyword evidence="5 6" id="KW-0012">Acyltransferase</keyword>
<dbReference type="InterPro" id="IPR037157">
    <property type="entry name" value="Acetyltransf_C_sf"/>
</dbReference>
<dbReference type="InterPro" id="IPR011004">
    <property type="entry name" value="Trimer_LpxA-like_sf"/>
</dbReference>
<name>A0A3N5ZAZ1_9ALTE</name>
<dbReference type="PANTHER" id="PTHR43480:SF1">
    <property type="entry name" value="ACYL-[ACYL-CARRIER-PROTEIN]--UDP-N-ACETYLGLUCOSAMINE O-ACYLTRANSFERASE, MITOCHONDRIAL-RELATED"/>
    <property type="match status" value="1"/>
</dbReference>
<evidence type="ECO:0000259" key="7">
    <source>
        <dbReference type="Pfam" id="PF13720"/>
    </source>
</evidence>
<feature type="domain" description="UDP N-acetylglucosamine O-acyltransferase C-terminal" evidence="7">
    <location>
        <begin position="174"/>
        <end position="255"/>
    </location>
</feature>
<sequence length="256" mass="27471">MIHETAIVSEHASIGENVTIGPYCVIDGDVSIGDNCVLHAHVVMKGKTRIGRGNQFFQFTSIGEDCQDKKYKGEPTELVIGDNNVFREGATVHRGTIQDEGITKVGSNNLVMVNAHIAHDCRVGNDVILANNVALAGHVTVEDYAIMGGGVAVHQFCRIGAHAFMGGGGIILRDVPPFVMVSGTKHIPQGINSEGLRRRGFGSETITAIKRAYKTLYREGNTLEEAINKIASSGAGNPEIGRLLTFLAHSERGIIR</sequence>
<dbReference type="EC" id="2.3.1.129" evidence="6"/>
<keyword evidence="3 6" id="KW-0808">Transferase</keyword>
<protein>
    <recommendedName>
        <fullName evidence="6">Acyl-[acyl-carrier-protein]--UDP-N-acetylglucosamine O-acyltransferase</fullName>
        <shortName evidence="6">UDP-N-acetylglucosamine acyltransferase</shortName>
        <ecNumber evidence="6">2.3.1.129</ecNumber>
    </recommendedName>
</protein>
<evidence type="ECO:0000256" key="2">
    <source>
        <dbReference type="ARBA" id="ARBA00022556"/>
    </source>
</evidence>
<evidence type="ECO:0000313" key="8">
    <source>
        <dbReference type="EMBL" id="RPJ68374.1"/>
    </source>
</evidence>
<dbReference type="PANTHER" id="PTHR43480">
    <property type="entry name" value="ACYL-[ACYL-CARRIER-PROTEIN]--UDP-N-ACETYLGLUCOSAMINE O-ACYLTRANSFERASE"/>
    <property type="match status" value="1"/>
</dbReference>
<dbReference type="OrthoDB" id="9807278at2"/>
<keyword evidence="1 6" id="KW-0444">Lipid biosynthesis</keyword>
<dbReference type="Pfam" id="PF13720">
    <property type="entry name" value="Acetyltransf_11"/>
    <property type="match status" value="1"/>
</dbReference>
<dbReference type="InterPro" id="IPR001451">
    <property type="entry name" value="Hexapep"/>
</dbReference>
<comment type="subunit">
    <text evidence="6">Homotrimer.</text>
</comment>
<evidence type="ECO:0000256" key="4">
    <source>
        <dbReference type="ARBA" id="ARBA00023098"/>
    </source>
</evidence>
<evidence type="ECO:0000256" key="5">
    <source>
        <dbReference type="ARBA" id="ARBA00023315"/>
    </source>
</evidence>
<dbReference type="CDD" id="cd03351">
    <property type="entry name" value="LbH_UDP-GlcNAc_AT"/>
    <property type="match status" value="1"/>
</dbReference>
<dbReference type="InterPro" id="IPR010137">
    <property type="entry name" value="Lipid_A_LpxA"/>
</dbReference>
<dbReference type="Pfam" id="PF00132">
    <property type="entry name" value="Hexapep"/>
    <property type="match status" value="2"/>
</dbReference>
<comment type="caution">
    <text evidence="8">The sequence shown here is derived from an EMBL/GenBank/DDBJ whole genome shotgun (WGS) entry which is preliminary data.</text>
</comment>
<dbReference type="Gene3D" id="1.20.1180.10">
    <property type="entry name" value="Udp N-acetylglucosamine O-acyltransferase, C-terminal domain"/>
    <property type="match status" value="1"/>
</dbReference>
<proteinExistence type="inferred from homology"/>
<dbReference type="HAMAP" id="MF_00387">
    <property type="entry name" value="LpxA"/>
    <property type="match status" value="1"/>
</dbReference>
<organism evidence="8 9">
    <name type="scientific">Alteromonas sediminis</name>
    <dbReference type="NCBI Taxonomy" id="2259342"/>
    <lineage>
        <taxon>Bacteria</taxon>
        <taxon>Pseudomonadati</taxon>
        <taxon>Pseudomonadota</taxon>
        <taxon>Gammaproteobacteria</taxon>
        <taxon>Alteromonadales</taxon>
        <taxon>Alteromonadaceae</taxon>
        <taxon>Alteromonas/Salinimonas group</taxon>
        <taxon>Alteromonas</taxon>
    </lineage>
</organism>
<keyword evidence="2 6" id="KW-0441">Lipid A biosynthesis</keyword>
<evidence type="ECO:0000256" key="1">
    <source>
        <dbReference type="ARBA" id="ARBA00022516"/>
    </source>
</evidence>
<comment type="function">
    <text evidence="6">Involved in the biosynthesis of lipid A, a phosphorylated glycolipid that anchors the lipopolysaccharide to the outer membrane of the cell.</text>
</comment>
<accession>A0A3N5ZAZ1</accession>
<dbReference type="SUPFAM" id="SSF51161">
    <property type="entry name" value="Trimeric LpxA-like enzymes"/>
    <property type="match status" value="1"/>
</dbReference>
<dbReference type="NCBIfam" id="NF003657">
    <property type="entry name" value="PRK05289.1"/>
    <property type="match status" value="1"/>
</dbReference>
<dbReference type="GO" id="GO:0008780">
    <property type="term" value="F:acyl-[acyl-carrier-protein]-UDP-N-acetylglucosamine O-acyltransferase activity"/>
    <property type="evidence" value="ECO:0007669"/>
    <property type="project" value="UniProtKB-UniRule"/>
</dbReference>
<dbReference type="RefSeq" id="WP_124026375.1">
    <property type="nucleotide sequence ID" value="NZ_JBHRSN010000005.1"/>
</dbReference>
<keyword evidence="4 6" id="KW-0443">Lipid metabolism</keyword>
<dbReference type="UniPathway" id="UPA00359">
    <property type="reaction ID" value="UER00477"/>
</dbReference>
<dbReference type="NCBIfam" id="TIGR01852">
    <property type="entry name" value="lipid_A_lpxA"/>
    <property type="match status" value="1"/>
</dbReference>
<keyword evidence="6" id="KW-0963">Cytoplasm</keyword>
<dbReference type="PIRSF" id="PIRSF000456">
    <property type="entry name" value="UDP-GlcNAc_acltr"/>
    <property type="match status" value="1"/>
</dbReference>
<dbReference type="AlphaFoldDB" id="A0A3N5ZAZ1"/>